<evidence type="ECO:0000256" key="10">
    <source>
        <dbReference type="ARBA" id="ARBA00038983"/>
    </source>
</evidence>
<gene>
    <name evidence="13" type="primary">dapB</name>
    <name evidence="16" type="ORF">Trichorick_01283</name>
</gene>
<dbReference type="InterPro" id="IPR023940">
    <property type="entry name" value="DHDPR_bac"/>
</dbReference>
<feature type="binding site" evidence="13">
    <location>
        <begin position="79"/>
        <end position="81"/>
    </location>
    <ligand>
        <name>NAD(+)</name>
        <dbReference type="ChEBI" id="CHEBI:57540"/>
    </ligand>
</feature>
<feature type="domain" description="Dihydrodipicolinate reductase N-terminal" evidence="14">
    <location>
        <begin position="2"/>
        <end position="106"/>
    </location>
</feature>
<feature type="binding site" evidence="13">
    <location>
        <position position="137"/>
    </location>
    <ligand>
        <name>(S)-2,3,4,5-tetrahydrodipicolinate</name>
        <dbReference type="ChEBI" id="CHEBI:16845"/>
    </ligand>
</feature>
<evidence type="ECO:0000256" key="2">
    <source>
        <dbReference type="ARBA" id="ARBA00022490"/>
    </source>
</evidence>
<proteinExistence type="inferred from homology"/>
<dbReference type="InterPro" id="IPR000846">
    <property type="entry name" value="DapB_N"/>
</dbReference>
<keyword evidence="4 13" id="KW-0521">NADP</keyword>
<dbReference type="Gene3D" id="3.40.50.720">
    <property type="entry name" value="NAD(P)-binding Rossmann-like Domain"/>
    <property type="match status" value="1"/>
</dbReference>
<dbReference type="HAMAP" id="MF_00102">
    <property type="entry name" value="DapB"/>
    <property type="match status" value="1"/>
</dbReference>
<dbReference type="InterPro" id="IPR022663">
    <property type="entry name" value="DapB_C"/>
</dbReference>
<protein>
    <recommendedName>
        <fullName evidence="10 13">4-hydroxy-tetrahydrodipicolinate reductase</fullName>
        <shortName evidence="13">HTPA reductase</shortName>
        <ecNumber evidence="10 13">1.17.1.8</ecNumber>
    </recommendedName>
</protein>
<feature type="binding site" evidence="13">
    <location>
        <position position="33"/>
    </location>
    <ligand>
        <name>NAD(+)</name>
        <dbReference type="ChEBI" id="CHEBI:57540"/>
    </ligand>
</feature>
<evidence type="ECO:0000256" key="3">
    <source>
        <dbReference type="ARBA" id="ARBA00022605"/>
    </source>
</evidence>
<dbReference type="SUPFAM" id="SSF51735">
    <property type="entry name" value="NAD(P)-binding Rossmann-fold domains"/>
    <property type="match status" value="1"/>
</dbReference>
<dbReference type="InterPro" id="IPR036291">
    <property type="entry name" value="NAD(P)-bd_dom_sf"/>
</dbReference>
<dbReference type="CDD" id="cd02274">
    <property type="entry name" value="DHDPR_N"/>
    <property type="match status" value="1"/>
</dbReference>
<comment type="similarity">
    <text evidence="1 13">Belongs to the DapB family.</text>
</comment>
<comment type="caution">
    <text evidence="13">Was originally thought to be a dihydrodipicolinate reductase (DHDPR), catalyzing the conversion of dihydrodipicolinate to tetrahydrodipicolinate. However, it was shown in E.coli that the substrate of the enzymatic reaction is not dihydrodipicolinate (DHDP) but in fact (2S,4S)-4-hydroxy-2,3,4,5-tetrahydrodipicolinic acid (HTPA), the product released by the DapA-catalyzed reaction.</text>
</comment>
<evidence type="ECO:0000256" key="7">
    <source>
        <dbReference type="ARBA" id="ARBA00023027"/>
    </source>
</evidence>
<keyword evidence="2 13" id="KW-0963">Cytoplasm</keyword>
<dbReference type="PIRSF" id="PIRSF000161">
    <property type="entry name" value="DHPR"/>
    <property type="match status" value="1"/>
</dbReference>
<dbReference type="Gene3D" id="3.30.360.10">
    <property type="entry name" value="Dihydrodipicolinate Reductase, domain 2"/>
    <property type="match status" value="1"/>
</dbReference>
<name>A0ABZ0UXM3_9RICK</name>
<dbReference type="PROSITE" id="PS01298">
    <property type="entry name" value="DAPB"/>
    <property type="match status" value="1"/>
</dbReference>
<feature type="active site" description="Proton donor/acceptor" evidence="13">
    <location>
        <position position="136"/>
    </location>
</feature>
<sequence length="244" mass="26860">MIKIGLCGATGRMGLAINQIIDKFADKCVIVAEFSRTQRNIELTDFCNISDVIIDFSSPNLLEELLECSKTYNTKLVIGTTGLEENHLQRLQQAALNKAIIYSANMSIGANVIAKLAMDAARMLDNEYDIEILDIHHRLKRDAPSGTALMYGKLLSAVRGINFDQDNLYTVNRNGVRDSGTIGFASLRGGGYTGEHEIIFAGNDEVITIKHQTLNRKVFAEGAIAAACWIIDKQPGLYSMLDML</sequence>
<evidence type="ECO:0000256" key="4">
    <source>
        <dbReference type="ARBA" id="ARBA00022857"/>
    </source>
</evidence>
<comment type="caution">
    <text evidence="13">Lacks conserved residue(s) required for the propagation of feature annotation.</text>
</comment>
<evidence type="ECO:0000256" key="12">
    <source>
        <dbReference type="ARBA" id="ARBA00049396"/>
    </source>
</evidence>
<keyword evidence="8 13" id="KW-0457">Lysine biosynthesis</keyword>
<feature type="binding site" evidence="13">
    <location>
        <begin position="8"/>
        <end position="13"/>
    </location>
    <ligand>
        <name>NAD(+)</name>
        <dbReference type="ChEBI" id="CHEBI:57540"/>
    </ligand>
</feature>
<dbReference type="EC" id="1.17.1.8" evidence="10 13"/>
<evidence type="ECO:0000313" key="16">
    <source>
        <dbReference type="EMBL" id="WPY01372.1"/>
    </source>
</evidence>
<keyword evidence="5 13" id="KW-0220">Diaminopimelate biosynthesis</keyword>
<comment type="subcellular location">
    <subcellularLocation>
        <location evidence="13">Cytoplasm</location>
    </subcellularLocation>
</comment>
<feature type="binding site" evidence="13">
    <location>
        <begin position="103"/>
        <end position="106"/>
    </location>
    <ligand>
        <name>NAD(+)</name>
        <dbReference type="ChEBI" id="CHEBI:57540"/>
    </ligand>
</feature>
<evidence type="ECO:0000259" key="15">
    <source>
        <dbReference type="Pfam" id="PF05173"/>
    </source>
</evidence>
<dbReference type="InterPro" id="IPR022664">
    <property type="entry name" value="DapB_N_CS"/>
</dbReference>
<dbReference type="PANTHER" id="PTHR20836:SF0">
    <property type="entry name" value="4-HYDROXY-TETRAHYDRODIPICOLINATE REDUCTASE 1, CHLOROPLASTIC-RELATED"/>
    <property type="match status" value="1"/>
</dbReference>
<dbReference type="EMBL" id="CP112932">
    <property type="protein sequence ID" value="WPY01372.1"/>
    <property type="molecule type" value="Genomic_DNA"/>
</dbReference>
<keyword evidence="3 13" id="KW-0028">Amino-acid biosynthesis</keyword>
<keyword evidence="6 13" id="KW-0560">Oxidoreductase</keyword>
<dbReference type="Pfam" id="PF05173">
    <property type="entry name" value="DapB_C"/>
    <property type="match status" value="1"/>
</dbReference>
<evidence type="ECO:0000256" key="8">
    <source>
        <dbReference type="ARBA" id="ARBA00023154"/>
    </source>
</evidence>
<dbReference type="Proteomes" id="UP001326613">
    <property type="component" value="Chromosome"/>
</dbReference>
<dbReference type="NCBIfam" id="TIGR00036">
    <property type="entry name" value="dapB"/>
    <property type="match status" value="1"/>
</dbReference>
<comment type="subunit">
    <text evidence="13">Homotetramer.</text>
</comment>
<dbReference type="Pfam" id="PF01113">
    <property type="entry name" value="DapB_N"/>
    <property type="match status" value="1"/>
</dbReference>
<evidence type="ECO:0000256" key="11">
    <source>
        <dbReference type="ARBA" id="ARBA00049080"/>
    </source>
</evidence>
<comment type="function">
    <text evidence="13">Catalyzes the conversion of 4-hydroxy-tetrahydrodipicolinate (HTPA) to tetrahydrodipicolinate.</text>
</comment>
<feature type="binding site" evidence="13">
    <location>
        <begin position="146"/>
        <end position="147"/>
    </location>
    <ligand>
        <name>(S)-2,3,4,5-tetrahydrodipicolinate</name>
        <dbReference type="ChEBI" id="CHEBI:16845"/>
    </ligand>
</feature>
<comment type="catalytic activity">
    <reaction evidence="12 13">
        <text>(S)-2,3,4,5-tetrahydrodipicolinate + NAD(+) + H2O = (2S,4S)-4-hydroxy-2,3,4,5-tetrahydrodipicolinate + NADH + H(+)</text>
        <dbReference type="Rhea" id="RHEA:35323"/>
        <dbReference type="ChEBI" id="CHEBI:15377"/>
        <dbReference type="ChEBI" id="CHEBI:15378"/>
        <dbReference type="ChEBI" id="CHEBI:16845"/>
        <dbReference type="ChEBI" id="CHEBI:57540"/>
        <dbReference type="ChEBI" id="CHEBI:57945"/>
        <dbReference type="ChEBI" id="CHEBI:67139"/>
        <dbReference type="EC" id="1.17.1.8"/>
    </reaction>
</comment>
<keyword evidence="17" id="KW-1185">Reference proteome</keyword>
<comment type="catalytic activity">
    <reaction evidence="11 13">
        <text>(S)-2,3,4,5-tetrahydrodipicolinate + NADP(+) + H2O = (2S,4S)-4-hydroxy-2,3,4,5-tetrahydrodipicolinate + NADPH + H(+)</text>
        <dbReference type="Rhea" id="RHEA:35331"/>
        <dbReference type="ChEBI" id="CHEBI:15377"/>
        <dbReference type="ChEBI" id="CHEBI:15378"/>
        <dbReference type="ChEBI" id="CHEBI:16845"/>
        <dbReference type="ChEBI" id="CHEBI:57783"/>
        <dbReference type="ChEBI" id="CHEBI:58349"/>
        <dbReference type="ChEBI" id="CHEBI:67139"/>
        <dbReference type="EC" id="1.17.1.8"/>
    </reaction>
</comment>
<dbReference type="SUPFAM" id="SSF55347">
    <property type="entry name" value="Glyceraldehyde-3-phosphate dehydrogenase-like, C-terminal domain"/>
    <property type="match status" value="1"/>
</dbReference>
<dbReference type="PANTHER" id="PTHR20836">
    <property type="entry name" value="DIHYDRODIPICOLINATE REDUCTASE"/>
    <property type="match status" value="1"/>
</dbReference>
<evidence type="ECO:0000259" key="14">
    <source>
        <dbReference type="Pfam" id="PF01113"/>
    </source>
</evidence>
<feature type="active site" description="Proton donor" evidence="13">
    <location>
        <position position="140"/>
    </location>
</feature>
<evidence type="ECO:0000256" key="6">
    <source>
        <dbReference type="ARBA" id="ARBA00023002"/>
    </source>
</evidence>
<keyword evidence="7 13" id="KW-0520">NAD</keyword>
<evidence type="ECO:0000256" key="13">
    <source>
        <dbReference type="HAMAP-Rule" id="MF_00102"/>
    </source>
</evidence>
<accession>A0ABZ0UXM3</accession>
<evidence type="ECO:0000256" key="1">
    <source>
        <dbReference type="ARBA" id="ARBA00006642"/>
    </source>
</evidence>
<evidence type="ECO:0000256" key="5">
    <source>
        <dbReference type="ARBA" id="ARBA00022915"/>
    </source>
</evidence>
<evidence type="ECO:0000256" key="9">
    <source>
        <dbReference type="ARBA" id="ARBA00037922"/>
    </source>
</evidence>
<organism evidence="16 17">
    <name type="scientific">Candidatus Trichorickettsia mobilis</name>
    <dbReference type="NCBI Taxonomy" id="1346319"/>
    <lineage>
        <taxon>Bacteria</taxon>
        <taxon>Pseudomonadati</taxon>
        <taxon>Pseudomonadota</taxon>
        <taxon>Alphaproteobacteria</taxon>
        <taxon>Rickettsiales</taxon>
        <taxon>Rickettsiaceae</taxon>
        <taxon>Rickettsieae</taxon>
        <taxon>Candidatus Trichorickettsia</taxon>
    </lineage>
</organism>
<reference evidence="16 17" key="1">
    <citation type="submission" date="2022-10" db="EMBL/GenBank/DDBJ databases">
        <title>Host association and intracellularity evolved multiple times independently in the Rickettsiales.</title>
        <authorList>
            <person name="Castelli M."/>
            <person name="Nardi T."/>
            <person name="Gammuto L."/>
            <person name="Bellinzona G."/>
            <person name="Sabaneyeva E."/>
            <person name="Potekhin A."/>
            <person name="Serra V."/>
            <person name="Petroni G."/>
            <person name="Sassera D."/>
        </authorList>
    </citation>
    <scope>NUCLEOTIDE SEQUENCE [LARGE SCALE GENOMIC DNA]</scope>
    <source>
        <strain evidence="16 17">Kr 154-4</strain>
    </source>
</reference>
<evidence type="ECO:0000313" key="17">
    <source>
        <dbReference type="Proteomes" id="UP001326613"/>
    </source>
</evidence>
<comment type="pathway">
    <text evidence="9 13">Amino-acid biosynthesis; L-lysine biosynthesis via DAP pathway; (S)-tetrahydrodipicolinate from L-aspartate: step 4/4.</text>
</comment>
<feature type="domain" description="Dihydrodipicolinate reductase C-terminal" evidence="15">
    <location>
        <begin position="109"/>
        <end position="244"/>
    </location>
</feature>
<dbReference type="RefSeq" id="WP_323738148.1">
    <property type="nucleotide sequence ID" value="NZ_CP112932.1"/>
</dbReference>